<keyword evidence="1" id="KW-0862">Zinc</keyword>
<evidence type="ECO:0000259" key="2">
    <source>
        <dbReference type="PROSITE" id="PS50157"/>
    </source>
</evidence>
<dbReference type="PROSITE" id="PS00028">
    <property type="entry name" value="ZINC_FINGER_C2H2_1"/>
    <property type="match status" value="1"/>
</dbReference>
<feature type="domain" description="C2H2-type" evidence="2">
    <location>
        <begin position="16"/>
        <end position="44"/>
    </location>
</feature>
<protein>
    <recommendedName>
        <fullName evidence="2">C2H2-type domain-containing protein</fullName>
    </recommendedName>
</protein>
<keyword evidence="1" id="KW-0479">Metal-binding</keyword>
<gene>
    <name evidence="3" type="ORF">MEUPH1_LOCUS14507</name>
</gene>
<dbReference type="GO" id="GO:0008270">
    <property type="term" value="F:zinc ion binding"/>
    <property type="evidence" value="ECO:0007669"/>
    <property type="project" value="UniProtKB-KW"/>
</dbReference>
<dbReference type="EMBL" id="CARXXK010000002">
    <property type="protein sequence ID" value="CAI6359058.1"/>
    <property type="molecule type" value="Genomic_DNA"/>
</dbReference>
<keyword evidence="1" id="KW-0863">Zinc-finger</keyword>
<dbReference type="InterPro" id="IPR013087">
    <property type="entry name" value="Znf_C2H2_type"/>
</dbReference>
<name>A0AAV0WTA7_9HEMI</name>
<dbReference type="Gene3D" id="3.30.160.60">
    <property type="entry name" value="Classic Zinc Finger"/>
    <property type="match status" value="1"/>
</dbReference>
<accession>A0AAV0WTA7</accession>
<evidence type="ECO:0000313" key="3">
    <source>
        <dbReference type="EMBL" id="CAI6359058.1"/>
    </source>
</evidence>
<evidence type="ECO:0000313" key="4">
    <source>
        <dbReference type="Proteomes" id="UP001160148"/>
    </source>
</evidence>
<dbReference type="PROSITE" id="PS50157">
    <property type="entry name" value="ZINC_FINGER_C2H2_2"/>
    <property type="match status" value="1"/>
</dbReference>
<sequence>MDDLINHFKTHDTSPFSCDICFKMFTLRTNLSKHIRNAHISDSHTHQCRDATQMGAQLQPTVRSTVIHWSPPAPTSDVQQLAIQPVTVAATGQVHTTLASRVPTLDHLQGTATTSTATVYGGAPSLMPWRYSEYSIENNKIQKDSIQSVNMGGFIEIDSSLQRMSVWYFRKNFYNITSFRIFLHSIESELIEKLRERVGVHPIQYDLKLEATYVITKEVNNITENHSFKTPARQLFVYSNVAGLVDCDFTLLLTKENIFSGKYSGVAFISYFGGLTLGVHQYDPPIVMWSYLTLPASIIFQRAVINPQSIDQQCFKWAILARHVSKYRHRVSTNYFNEEHRYDFSVLSVPTTVSEITLFERANPGTSVNVYSLKYNRTLSTKLLVYPLRVTDEEMPNHFDLLLIAGPENQLHYTYISNFSRLVSSQINKCNRPIVCCKKCFKTFDSRPKKYAFCGSEALAQHRLVGNCVFNPNTALMPFSPNS</sequence>
<keyword evidence="4" id="KW-1185">Reference proteome</keyword>
<evidence type="ECO:0000256" key="1">
    <source>
        <dbReference type="PROSITE-ProRule" id="PRU00042"/>
    </source>
</evidence>
<dbReference type="PANTHER" id="PTHR31511">
    <property type="entry name" value="PROTEIN CBG23764"/>
    <property type="match status" value="1"/>
</dbReference>
<dbReference type="InterPro" id="IPR036236">
    <property type="entry name" value="Znf_C2H2_sf"/>
</dbReference>
<proteinExistence type="predicted"/>
<reference evidence="3 4" key="1">
    <citation type="submission" date="2023-01" db="EMBL/GenBank/DDBJ databases">
        <authorList>
            <person name="Whitehead M."/>
        </authorList>
    </citation>
    <scope>NUCLEOTIDE SEQUENCE [LARGE SCALE GENOMIC DNA]</scope>
</reference>
<dbReference type="AlphaFoldDB" id="A0AAV0WTA7"/>
<dbReference type="PANTHER" id="PTHR31511:SF12">
    <property type="entry name" value="RHO TERMINATION FACTOR N-TERMINAL DOMAIN-CONTAINING PROTEIN"/>
    <property type="match status" value="1"/>
</dbReference>
<organism evidence="3 4">
    <name type="scientific">Macrosiphum euphorbiae</name>
    <name type="common">potato aphid</name>
    <dbReference type="NCBI Taxonomy" id="13131"/>
    <lineage>
        <taxon>Eukaryota</taxon>
        <taxon>Metazoa</taxon>
        <taxon>Ecdysozoa</taxon>
        <taxon>Arthropoda</taxon>
        <taxon>Hexapoda</taxon>
        <taxon>Insecta</taxon>
        <taxon>Pterygota</taxon>
        <taxon>Neoptera</taxon>
        <taxon>Paraneoptera</taxon>
        <taxon>Hemiptera</taxon>
        <taxon>Sternorrhyncha</taxon>
        <taxon>Aphidomorpha</taxon>
        <taxon>Aphidoidea</taxon>
        <taxon>Aphididae</taxon>
        <taxon>Macrosiphini</taxon>
        <taxon>Macrosiphum</taxon>
    </lineage>
</organism>
<dbReference type="Proteomes" id="UP001160148">
    <property type="component" value="Unassembled WGS sequence"/>
</dbReference>
<comment type="caution">
    <text evidence="3">The sequence shown here is derived from an EMBL/GenBank/DDBJ whole genome shotgun (WGS) entry which is preliminary data.</text>
</comment>
<dbReference type="SUPFAM" id="SSF57667">
    <property type="entry name" value="beta-beta-alpha zinc fingers"/>
    <property type="match status" value="1"/>
</dbReference>